<name>A0A6L3ML11_9BURK</name>
<dbReference type="RefSeq" id="WP_249043792.1">
    <property type="nucleotide sequence ID" value="NZ_VZOL01001392.1"/>
</dbReference>
<evidence type="ECO:0000256" key="3">
    <source>
        <dbReference type="ARBA" id="ARBA00023098"/>
    </source>
</evidence>
<evidence type="ECO:0000256" key="2">
    <source>
        <dbReference type="ARBA" id="ARBA00022801"/>
    </source>
</evidence>
<dbReference type="Proteomes" id="UP000473571">
    <property type="component" value="Unassembled WGS sequence"/>
</dbReference>
<sequence length="197" mass="21546">REPVRQVRALVEDAIRAARRHLYIENQYLTATVVRETLSARLADVDGPDVTVVAPRVQSGWLQEATMGVLRARLHATLKSADRFDRYRLLYPHVDGLGDACVNVHSKIQIVDDECIVIGSANLNNRSMVLDTECCIALVAAGEPRIRAAIAGMRDRLLAEHLGTTPEAVAAALAQAGRPNAALDRLRAKPGRTLRTL</sequence>
<keyword evidence="2" id="KW-0378">Hydrolase</keyword>
<dbReference type="PANTHER" id="PTHR18896:SF59">
    <property type="entry name" value="PHOSPHOLIPASE D ALPHA 2"/>
    <property type="match status" value="1"/>
</dbReference>
<comment type="caution">
    <text evidence="5">The sequence shown here is derived from an EMBL/GenBank/DDBJ whole genome shotgun (WGS) entry which is preliminary data.</text>
</comment>
<evidence type="ECO:0000313" key="5">
    <source>
        <dbReference type="EMBL" id="KAB0631596.1"/>
    </source>
</evidence>
<evidence type="ECO:0000313" key="6">
    <source>
        <dbReference type="Proteomes" id="UP000473571"/>
    </source>
</evidence>
<proteinExistence type="predicted"/>
<feature type="non-terminal residue" evidence="5">
    <location>
        <position position="197"/>
    </location>
</feature>
<dbReference type="Gene3D" id="3.30.870.10">
    <property type="entry name" value="Endonuclease Chain A"/>
    <property type="match status" value="1"/>
</dbReference>
<reference evidence="5 6" key="1">
    <citation type="submission" date="2019-09" db="EMBL/GenBank/DDBJ databases">
        <title>Draft genome sequences of 48 bacterial type strains from the CCUG.</title>
        <authorList>
            <person name="Tunovic T."/>
            <person name="Pineiro-Iglesias B."/>
            <person name="Unosson C."/>
            <person name="Inganas E."/>
            <person name="Ohlen M."/>
            <person name="Cardew S."/>
            <person name="Jensie-Markopoulos S."/>
            <person name="Salva-Serra F."/>
            <person name="Jaen-Luchoro D."/>
            <person name="Karlsson R."/>
            <person name="Svensson-Stadler L."/>
            <person name="Chun J."/>
            <person name="Moore E."/>
        </authorList>
    </citation>
    <scope>NUCLEOTIDE SEQUENCE [LARGE SCALE GENOMIC DNA]</scope>
    <source>
        <strain evidence="5 6">CCUG 65687</strain>
    </source>
</reference>
<dbReference type="PANTHER" id="PTHR18896">
    <property type="entry name" value="PHOSPHOLIPASE D"/>
    <property type="match status" value="1"/>
</dbReference>
<organism evidence="5 6">
    <name type="scientific">Burkholderia territorii</name>
    <dbReference type="NCBI Taxonomy" id="1503055"/>
    <lineage>
        <taxon>Bacteria</taxon>
        <taxon>Pseudomonadati</taxon>
        <taxon>Pseudomonadota</taxon>
        <taxon>Betaproteobacteria</taxon>
        <taxon>Burkholderiales</taxon>
        <taxon>Burkholderiaceae</taxon>
        <taxon>Burkholderia</taxon>
        <taxon>Burkholderia cepacia complex</taxon>
    </lineage>
</organism>
<dbReference type="InterPro" id="IPR025202">
    <property type="entry name" value="PLD-like_dom"/>
</dbReference>
<evidence type="ECO:0000256" key="1">
    <source>
        <dbReference type="ARBA" id="ARBA00022737"/>
    </source>
</evidence>
<dbReference type="GO" id="GO:0004630">
    <property type="term" value="F:phospholipase D activity"/>
    <property type="evidence" value="ECO:0007669"/>
    <property type="project" value="TreeGrafter"/>
</dbReference>
<feature type="non-terminal residue" evidence="5">
    <location>
        <position position="1"/>
    </location>
</feature>
<dbReference type="EMBL" id="VZOL01001392">
    <property type="protein sequence ID" value="KAB0631596.1"/>
    <property type="molecule type" value="Genomic_DNA"/>
</dbReference>
<dbReference type="PROSITE" id="PS50035">
    <property type="entry name" value="PLD"/>
    <property type="match status" value="1"/>
</dbReference>
<feature type="domain" description="PLD phosphodiesterase" evidence="4">
    <location>
        <begin position="105"/>
        <end position="127"/>
    </location>
</feature>
<keyword evidence="3" id="KW-0443">Lipid metabolism</keyword>
<accession>A0A6L3ML11</accession>
<dbReference type="InterPro" id="IPR001736">
    <property type="entry name" value="PLipase_D/transphosphatidylase"/>
</dbReference>
<dbReference type="Pfam" id="PF13091">
    <property type="entry name" value="PLDc_2"/>
    <property type="match status" value="1"/>
</dbReference>
<evidence type="ECO:0000259" key="4">
    <source>
        <dbReference type="PROSITE" id="PS50035"/>
    </source>
</evidence>
<gene>
    <name evidence="5" type="ORF">F7R13_35700</name>
</gene>
<dbReference type="InterPro" id="IPR015679">
    <property type="entry name" value="PLipase_D_fam"/>
</dbReference>
<dbReference type="AlphaFoldDB" id="A0A6L3ML11"/>
<dbReference type="GO" id="GO:0009395">
    <property type="term" value="P:phospholipid catabolic process"/>
    <property type="evidence" value="ECO:0007669"/>
    <property type="project" value="TreeGrafter"/>
</dbReference>
<dbReference type="SUPFAM" id="SSF56024">
    <property type="entry name" value="Phospholipase D/nuclease"/>
    <property type="match status" value="1"/>
</dbReference>
<dbReference type="GO" id="GO:0005886">
    <property type="term" value="C:plasma membrane"/>
    <property type="evidence" value="ECO:0007669"/>
    <property type="project" value="TreeGrafter"/>
</dbReference>
<dbReference type="CDD" id="cd09143">
    <property type="entry name" value="PLDc_vPLD1_2_like_bac_2"/>
    <property type="match status" value="1"/>
</dbReference>
<protein>
    <recommendedName>
        <fullName evidence="4">PLD phosphodiesterase domain-containing protein</fullName>
    </recommendedName>
</protein>
<keyword evidence="1" id="KW-0677">Repeat</keyword>